<feature type="domain" description="VOC" evidence="2">
    <location>
        <begin position="2"/>
        <end position="123"/>
    </location>
</feature>
<name>A0A6B0VN46_9EURY</name>
<dbReference type="PANTHER" id="PTHR21366:SF14">
    <property type="entry name" value="GLYOXALASE DOMAIN-CONTAINING PROTEIN 5"/>
    <property type="match status" value="1"/>
</dbReference>
<reference evidence="3 4" key="1">
    <citation type="submission" date="2020-01" db="EMBL/GenBank/DDBJ databases">
        <title>Natronorubrum sp. JWXQ-INN 674 isolated from Inner Mongolia Autonomous Region of China.</title>
        <authorList>
            <person name="Xue Q."/>
        </authorList>
    </citation>
    <scope>NUCLEOTIDE SEQUENCE [LARGE SCALE GENOMIC DNA]</scope>
    <source>
        <strain evidence="3 4">JWXQ-INN-674</strain>
    </source>
</reference>
<dbReference type="Proteomes" id="UP000434101">
    <property type="component" value="Unassembled WGS sequence"/>
</dbReference>
<dbReference type="EMBL" id="WUYX01000033">
    <property type="protein sequence ID" value="MXV62615.1"/>
    <property type="molecule type" value="Genomic_DNA"/>
</dbReference>
<organism evidence="3 4">
    <name type="scientific">Natronorubrum halalkaliphilum</name>
    <dbReference type="NCBI Taxonomy" id="2691917"/>
    <lineage>
        <taxon>Archaea</taxon>
        <taxon>Methanobacteriati</taxon>
        <taxon>Methanobacteriota</taxon>
        <taxon>Stenosarchaea group</taxon>
        <taxon>Halobacteria</taxon>
        <taxon>Halobacteriales</taxon>
        <taxon>Natrialbaceae</taxon>
        <taxon>Natronorubrum</taxon>
    </lineage>
</organism>
<comment type="caution">
    <text evidence="3">The sequence shown here is derived from an EMBL/GenBank/DDBJ whole genome shotgun (WGS) entry which is preliminary data.</text>
</comment>
<dbReference type="PROSITE" id="PS00934">
    <property type="entry name" value="GLYOXALASE_I_1"/>
    <property type="match status" value="1"/>
</dbReference>
<protein>
    <submittedName>
        <fullName evidence="3">VOC family protein</fullName>
    </submittedName>
</protein>
<evidence type="ECO:0000256" key="1">
    <source>
        <dbReference type="ARBA" id="ARBA00022723"/>
    </source>
</evidence>
<dbReference type="SUPFAM" id="SSF54593">
    <property type="entry name" value="Glyoxalase/Bleomycin resistance protein/Dihydroxybiphenyl dioxygenase"/>
    <property type="match status" value="1"/>
</dbReference>
<dbReference type="GO" id="GO:0046872">
    <property type="term" value="F:metal ion binding"/>
    <property type="evidence" value="ECO:0007669"/>
    <property type="project" value="UniProtKB-KW"/>
</dbReference>
<dbReference type="InterPro" id="IPR018146">
    <property type="entry name" value="Glyoxalase_1_CS"/>
</dbReference>
<dbReference type="RefSeq" id="WP_160065440.1">
    <property type="nucleotide sequence ID" value="NZ_WUYX01000033.1"/>
</dbReference>
<dbReference type="AlphaFoldDB" id="A0A6B0VN46"/>
<gene>
    <name evidence="3" type="ORF">GS429_11175</name>
</gene>
<evidence type="ECO:0000259" key="2">
    <source>
        <dbReference type="PROSITE" id="PS51819"/>
    </source>
</evidence>
<dbReference type="PROSITE" id="PS51819">
    <property type="entry name" value="VOC"/>
    <property type="match status" value="1"/>
</dbReference>
<dbReference type="CDD" id="cd06587">
    <property type="entry name" value="VOC"/>
    <property type="match status" value="1"/>
</dbReference>
<keyword evidence="4" id="KW-1185">Reference proteome</keyword>
<evidence type="ECO:0000313" key="3">
    <source>
        <dbReference type="EMBL" id="MXV62615.1"/>
    </source>
</evidence>
<keyword evidence="1" id="KW-0479">Metal-binding</keyword>
<dbReference type="InterPro" id="IPR029068">
    <property type="entry name" value="Glyas_Bleomycin-R_OHBP_Dase"/>
</dbReference>
<dbReference type="InterPro" id="IPR037523">
    <property type="entry name" value="VOC_core"/>
</dbReference>
<dbReference type="PANTHER" id="PTHR21366">
    <property type="entry name" value="GLYOXALASE FAMILY PROTEIN"/>
    <property type="match status" value="1"/>
</dbReference>
<proteinExistence type="predicted"/>
<dbReference type="Gene3D" id="3.10.180.10">
    <property type="entry name" value="2,3-Dihydroxybiphenyl 1,2-Dioxygenase, domain 1"/>
    <property type="match status" value="1"/>
</dbReference>
<dbReference type="InterPro" id="IPR004360">
    <property type="entry name" value="Glyas_Fos-R_dOase_dom"/>
</dbReference>
<accession>A0A6B0VN46</accession>
<dbReference type="InterPro" id="IPR050383">
    <property type="entry name" value="GlyoxalaseI/FosfomycinResist"/>
</dbReference>
<dbReference type="GO" id="GO:0004462">
    <property type="term" value="F:lactoylglutathione lyase activity"/>
    <property type="evidence" value="ECO:0007669"/>
    <property type="project" value="InterPro"/>
</dbReference>
<dbReference type="Pfam" id="PF00903">
    <property type="entry name" value="Glyoxalase"/>
    <property type="match status" value="1"/>
</dbReference>
<evidence type="ECO:0000313" key="4">
    <source>
        <dbReference type="Proteomes" id="UP000434101"/>
    </source>
</evidence>
<dbReference type="OrthoDB" id="358887at2157"/>
<sequence>MNVIHTALWVSDLEQTTEFYEGVLGLEYQSQFTGDDGVVNYYVGTEDGAELQFKHDPDDDGAVSPEGIDHVAFSVDDTDAEFERIVDAADPAIVAEPMTVEAADARVAFLEDPDGYVVELVQSI</sequence>